<organism evidence="1 2">
    <name type="scientific">Triticum urartu</name>
    <name type="common">Red wild einkorn</name>
    <name type="synonym">Crithodium urartu</name>
    <dbReference type="NCBI Taxonomy" id="4572"/>
    <lineage>
        <taxon>Eukaryota</taxon>
        <taxon>Viridiplantae</taxon>
        <taxon>Streptophyta</taxon>
        <taxon>Embryophyta</taxon>
        <taxon>Tracheophyta</taxon>
        <taxon>Spermatophyta</taxon>
        <taxon>Magnoliopsida</taxon>
        <taxon>Liliopsida</taxon>
        <taxon>Poales</taxon>
        <taxon>Poaceae</taxon>
        <taxon>BOP clade</taxon>
        <taxon>Pooideae</taxon>
        <taxon>Triticodae</taxon>
        <taxon>Triticeae</taxon>
        <taxon>Triticinae</taxon>
        <taxon>Triticum</taxon>
    </lineage>
</organism>
<keyword evidence="2" id="KW-1185">Reference proteome</keyword>
<evidence type="ECO:0000313" key="2">
    <source>
        <dbReference type="Proteomes" id="UP000015106"/>
    </source>
</evidence>
<dbReference type="EnsemblPlants" id="TuG1812U0000171700.01.T04">
    <property type="protein sequence ID" value="TuG1812U0000171700.01.T04.s_cds3676"/>
    <property type="gene ID" value="TuG1812U0000171700.01"/>
</dbReference>
<reference evidence="2" key="1">
    <citation type="journal article" date="2013" name="Nature">
        <title>Draft genome of the wheat A-genome progenitor Triticum urartu.</title>
        <authorList>
            <person name="Ling H.Q."/>
            <person name="Zhao S."/>
            <person name="Liu D."/>
            <person name="Wang J."/>
            <person name="Sun H."/>
            <person name="Zhang C."/>
            <person name="Fan H."/>
            <person name="Li D."/>
            <person name="Dong L."/>
            <person name="Tao Y."/>
            <person name="Gao C."/>
            <person name="Wu H."/>
            <person name="Li Y."/>
            <person name="Cui Y."/>
            <person name="Guo X."/>
            <person name="Zheng S."/>
            <person name="Wang B."/>
            <person name="Yu K."/>
            <person name="Liang Q."/>
            <person name="Yang W."/>
            <person name="Lou X."/>
            <person name="Chen J."/>
            <person name="Feng M."/>
            <person name="Jian J."/>
            <person name="Zhang X."/>
            <person name="Luo G."/>
            <person name="Jiang Y."/>
            <person name="Liu J."/>
            <person name="Wang Z."/>
            <person name="Sha Y."/>
            <person name="Zhang B."/>
            <person name="Wu H."/>
            <person name="Tang D."/>
            <person name="Shen Q."/>
            <person name="Xue P."/>
            <person name="Zou S."/>
            <person name="Wang X."/>
            <person name="Liu X."/>
            <person name="Wang F."/>
            <person name="Yang Y."/>
            <person name="An X."/>
            <person name="Dong Z."/>
            <person name="Zhang K."/>
            <person name="Zhang X."/>
            <person name="Luo M.C."/>
            <person name="Dvorak J."/>
            <person name="Tong Y."/>
            <person name="Wang J."/>
            <person name="Yang H."/>
            <person name="Li Z."/>
            <person name="Wang D."/>
            <person name="Zhang A."/>
            <person name="Wang J."/>
        </authorList>
    </citation>
    <scope>NUCLEOTIDE SEQUENCE</scope>
    <source>
        <strain evidence="2">cv. G1812</strain>
    </source>
</reference>
<dbReference type="EnsemblPlants" id="TuG1812G0700000719.01.T04">
    <property type="protein sequence ID" value="TuG1812G0700000719.01.T04.cds315662"/>
    <property type="gene ID" value="TuG1812G0700000719.01"/>
</dbReference>
<accession>A0A8R7RFF5</accession>
<name>A0A8R7RFF5_TRIUA</name>
<dbReference type="AlphaFoldDB" id="A0A8R7RFF5"/>
<dbReference type="Gramene" id="TuG1812U0000171700.01.T05">
    <property type="protein sequence ID" value="TuG1812U0000171700.01.T05.s_cds3676"/>
    <property type="gene ID" value="TuG1812U0000171700.01"/>
</dbReference>
<reference evidence="1" key="2">
    <citation type="submission" date="2018-03" db="EMBL/GenBank/DDBJ databases">
        <title>The Triticum urartu genome reveals the dynamic nature of wheat genome evolution.</title>
        <authorList>
            <person name="Ling H."/>
            <person name="Ma B."/>
            <person name="Shi X."/>
            <person name="Liu H."/>
            <person name="Dong L."/>
            <person name="Sun H."/>
            <person name="Cao Y."/>
            <person name="Gao Q."/>
            <person name="Zheng S."/>
            <person name="Li Y."/>
            <person name="Yu Y."/>
            <person name="Du H."/>
            <person name="Qi M."/>
            <person name="Li Y."/>
            <person name="Yu H."/>
            <person name="Cui Y."/>
            <person name="Wang N."/>
            <person name="Chen C."/>
            <person name="Wu H."/>
            <person name="Zhao Y."/>
            <person name="Zhang J."/>
            <person name="Li Y."/>
            <person name="Zhou W."/>
            <person name="Zhang B."/>
            <person name="Hu W."/>
            <person name="Eijk M."/>
            <person name="Tang J."/>
            <person name="Witsenboer H."/>
            <person name="Zhao S."/>
            <person name="Li Z."/>
            <person name="Zhang A."/>
            <person name="Wang D."/>
            <person name="Liang C."/>
        </authorList>
    </citation>
    <scope>NUCLEOTIDE SEQUENCE [LARGE SCALE GENOMIC DNA]</scope>
    <source>
        <strain evidence="1">cv. G1812</strain>
    </source>
</reference>
<dbReference type="Gramene" id="TuG1812G0700000719.01.T05">
    <property type="protein sequence ID" value="TuG1812G0700000719.01.T05.cds315662"/>
    <property type="gene ID" value="TuG1812G0700000719.01"/>
</dbReference>
<dbReference type="Gramene" id="TuG1812U0000171700.01.T01">
    <property type="protein sequence ID" value="TuG1812U0000171700.01.T01.s_cds3676"/>
    <property type="gene ID" value="TuG1812U0000171700.01"/>
</dbReference>
<dbReference type="EnsemblPlants" id="TuG1812U0000171700.01.T01">
    <property type="protein sequence ID" value="TuG1812U0000171700.01.T01.s_cds3676"/>
    <property type="gene ID" value="TuG1812U0000171700.01"/>
</dbReference>
<dbReference type="Gramene" id="TuG1812G0700000719.01.T01">
    <property type="protein sequence ID" value="TuG1812G0700000719.01.T01.cds315662"/>
    <property type="gene ID" value="TuG1812G0700000719.01"/>
</dbReference>
<evidence type="ECO:0000313" key="1">
    <source>
        <dbReference type="EnsemblPlants" id="TuG1812U0000171700.01.T04.s_cds3676"/>
    </source>
</evidence>
<dbReference type="EnsemblPlants" id="TuG1812G0700000719.01.T05">
    <property type="protein sequence ID" value="TuG1812G0700000719.01.T05.cds315662"/>
    <property type="gene ID" value="TuG1812G0700000719.01"/>
</dbReference>
<sequence>MKIAREKRKGNKLPPLSPTLPLFRRRRRHLPSKILRLCRACHRRKGPFRDPLLHRVNSCGSHCSPLPSVRGAGESDKEVQQSMLPSSYLVVWRRREGRGG</sequence>
<reference evidence="1" key="3">
    <citation type="submission" date="2022-06" db="UniProtKB">
        <authorList>
            <consortium name="EnsemblPlants"/>
        </authorList>
    </citation>
    <scope>IDENTIFICATION</scope>
</reference>
<dbReference type="Gramene" id="TuG1812G0700000719.01.T04">
    <property type="protein sequence ID" value="TuG1812G0700000719.01.T04.cds315662"/>
    <property type="gene ID" value="TuG1812G0700000719.01"/>
</dbReference>
<dbReference type="Gramene" id="TuG1812U0000171700.01.T04">
    <property type="protein sequence ID" value="TuG1812U0000171700.01.T04.s_cds3676"/>
    <property type="gene ID" value="TuG1812U0000171700.01"/>
</dbReference>
<proteinExistence type="predicted"/>
<dbReference type="Proteomes" id="UP000015106">
    <property type="component" value="Chromosome 7"/>
</dbReference>
<dbReference type="EnsemblPlants" id="TuG1812G0700000719.01.T01">
    <property type="protein sequence ID" value="TuG1812G0700000719.01.T01.cds315662"/>
    <property type="gene ID" value="TuG1812G0700000719.01"/>
</dbReference>
<dbReference type="EnsemblPlants" id="TuG1812U0000171700.01.T05">
    <property type="protein sequence ID" value="TuG1812U0000171700.01.T05.s_cds3676"/>
    <property type="gene ID" value="TuG1812U0000171700.01"/>
</dbReference>
<protein>
    <submittedName>
        <fullName evidence="1">Uncharacterized protein</fullName>
    </submittedName>
</protein>